<accession>A0AAN8ZXC3</accession>
<evidence type="ECO:0000313" key="1">
    <source>
        <dbReference type="EMBL" id="KAK7051432.1"/>
    </source>
</evidence>
<dbReference type="Proteomes" id="UP001381693">
    <property type="component" value="Unassembled WGS sequence"/>
</dbReference>
<reference evidence="1 2" key="1">
    <citation type="submission" date="2023-11" db="EMBL/GenBank/DDBJ databases">
        <title>Halocaridina rubra genome assembly.</title>
        <authorList>
            <person name="Smith C."/>
        </authorList>
    </citation>
    <scope>NUCLEOTIDE SEQUENCE [LARGE SCALE GENOMIC DNA]</scope>
    <source>
        <strain evidence="1">EP-1</strain>
        <tissue evidence="1">Whole</tissue>
    </source>
</reference>
<name>A0AAN8ZXC3_HALRR</name>
<evidence type="ECO:0000313" key="2">
    <source>
        <dbReference type="Proteomes" id="UP001381693"/>
    </source>
</evidence>
<organism evidence="1 2">
    <name type="scientific">Halocaridina rubra</name>
    <name type="common">Hawaiian red shrimp</name>
    <dbReference type="NCBI Taxonomy" id="373956"/>
    <lineage>
        <taxon>Eukaryota</taxon>
        <taxon>Metazoa</taxon>
        <taxon>Ecdysozoa</taxon>
        <taxon>Arthropoda</taxon>
        <taxon>Crustacea</taxon>
        <taxon>Multicrustacea</taxon>
        <taxon>Malacostraca</taxon>
        <taxon>Eumalacostraca</taxon>
        <taxon>Eucarida</taxon>
        <taxon>Decapoda</taxon>
        <taxon>Pleocyemata</taxon>
        <taxon>Caridea</taxon>
        <taxon>Atyoidea</taxon>
        <taxon>Atyidae</taxon>
        <taxon>Halocaridina</taxon>
    </lineage>
</organism>
<dbReference type="InterPro" id="IPR043128">
    <property type="entry name" value="Rev_trsase/Diguanyl_cyclase"/>
</dbReference>
<comment type="caution">
    <text evidence="1">The sequence shown here is derived from an EMBL/GenBank/DDBJ whole genome shotgun (WGS) entry which is preliminary data.</text>
</comment>
<feature type="non-terminal residue" evidence="1">
    <location>
        <position position="74"/>
    </location>
</feature>
<keyword evidence="2" id="KW-1185">Reference proteome</keyword>
<sequence>MALQGITNCAKITDDFLLFDEVFPAHLLGIHQMLRRCCDHGMTLNKDNLFVAAPCVDFSGYTLIRDCISVDVDK</sequence>
<dbReference type="AlphaFoldDB" id="A0AAN8ZXC3"/>
<protein>
    <submittedName>
        <fullName evidence="1">Uncharacterized protein</fullName>
    </submittedName>
</protein>
<dbReference type="Gene3D" id="3.30.70.270">
    <property type="match status" value="1"/>
</dbReference>
<dbReference type="EMBL" id="JAXCGZ010021413">
    <property type="protein sequence ID" value="KAK7051432.1"/>
    <property type="molecule type" value="Genomic_DNA"/>
</dbReference>
<proteinExistence type="predicted"/>
<gene>
    <name evidence="1" type="ORF">SK128_010234</name>
</gene>